<accession>A0ABW1IX98</accession>
<dbReference type="EMBL" id="JBHSQW010000002">
    <property type="protein sequence ID" value="MFC5992947.1"/>
    <property type="molecule type" value="Genomic_DNA"/>
</dbReference>
<organism evidence="2 3">
    <name type="scientific">Pseudonocardia hispaniensis</name>
    <dbReference type="NCBI Taxonomy" id="904933"/>
    <lineage>
        <taxon>Bacteria</taxon>
        <taxon>Bacillati</taxon>
        <taxon>Actinomycetota</taxon>
        <taxon>Actinomycetes</taxon>
        <taxon>Pseudonocardiales</taxon>
        <taxon>Pseudonocardiaceae</taxon>
        <taxon>Pseudonocardia</taxon>
    </lineage>
</organism>
<dbReference type="RefSeq" id="WP_379582018.1">
    <property type="nucleotide sequence ID" value="NZ_JBHSQW010000002.1"/>
</dbReference>
<evidence type="ECO:0000313" key="3">
    <source>
        <dbReference type="Proteomes" id="UP001596302"/>
    </source>
</evidence>
<comment type="caution">
    <text evidence="2">The sequence shown here is derived from an EMBL/GenBank/DDBJ whole genome shotgun (WGS) entry which is preliminary data.</text>
</comment>
<gene>
    <name evidence="2" type="ORF">ACFQE5_01830</name>
</gene>
<name>A0ABW1IX98_9PSEU</name>
<evidence type="ECO:0000256" key="1">
    <source>
        <dbReference type="SAM" id="MobiDB-lite"/>
    </source>
</evidence>
<sequence>MATRFTVHFEGVGEVMRAPGVRAELRAAAGRVAGRARSIAAAEGVAASITTSDGTRPRGRPYSRVASDRPDAEFGSSKSARLRVLGRAVESSGS</sequence>
<keyword evidence="3" id="KW-1185">Reference proteome</keyword>
<feature type="region of interest" description="Disordered" evidence="1">
    <location>
        <begin position="50"/>
        <end position="77"/>
    </location>
</feature>
<evidence type="ECO:0000313" key="2">
    <source>
        <dbReference type="EMBL" id="MFC5992947.1"/>
    </source>
</evidence>
<dbReference type="Proteomes" id="UP001596302">
    <property type="component" value="Unassembled WGS sequence"/>
</dbReference>
<proteinExistence type="predicted"/>
<reference evidence="3" key="1">
    <citation type="journal article" date="2019" name="Int. J. Syst. Evol. Microbiol.">
        <title>The Global Catalogue of Microorganisms (GCM) 10K type strain sequencing project: providing services to taxonomists for standard genome sequencing and annotation.</title>
        <authorList>
            <consortium name="The Broad Institute Genomics Platform"/>
            <consortium name="The Broad Institute Genome Sequencing Center for Infectious Disease"/>
            <person name="Wu L."/>
            <person name="Ma J."/>
        </authorList>
    </citation>
    <scope>NUCLEOTIDE SEQUENCE [LARGE SCALE GENOMIC DNA]</scope>
    <source>
        <strain evidence="3">CCM 8391</strain>
    </source>
</reference>
<protein>
    <submittedName>
        <fullName evidence="2">Uncharacterized protein</fullName>
    </submittedName>
</protein>